<dbReference type="FunFam" id="3.30.590.10:FF:000004">
    <property type="entry name" value="Glutamine synthetase"/>
    <property type="match status" value="1"/>
</dbReference>
<dbReference type="PANTHER" id="PTHR20852:SF93">
    <property type="entry name" value="GLUTAMINE SYNTHETASE CYTOSOLIC ISOZYME 1-1"/>
    <property type="match status" value="1"/>
</dbReference>
<accession>A0A5E8CLS3</accession>
<evidence type="ECO:0000256" key="5">
    <source>
        <dbReference type="ARBA" id="ARBA00022598"/>
    </source>
</evidence>
<keyword evidence="7" id="KW-0067">ATP-binding</keyword>
<protein>
    <recommendedName>
        <fullName evidence="3">glutamine synthetase</fullName>
        <ecNumber evidence="3">6.3.1.2</ecNumber>
    </recommendedName>
</protein>
<sequence length="345" mass="39095">MTNKIIAEYIWLGGKSELRSKARTIVTDKRTLELSDLPNWDYDGSSTNQADGKNSEVIIKPRAIFPCPFRKNSNILVMCDTYTPQDQPLFNNHRDNAVNVFNKCLQEKPWFGIEQEFFMIDGKTQKPVGFPLEGNPNPQGQYYCSVGAGNAVGREFIEEHYQACLDANINISGINAEVALGQWEYQIGPCEGIESGDHLWMSRYILQRVAEKYNVIIDFEPKPVPGDWNGSGCHTNYSTLSMREGNDNNTGLDVILQAIDRLGNKHNEHMKIYGTGNELRMTGLHETSRYDEFSFGVANRGSSVRIPNKTKQQQKGYFEDRRPSSNMDPYQVTSKIFETTVTAHL</sequence>
<gene>
    <name evidence="11" type="ORF">CPAV1605_142</name>
</gene>
<evidence type="ECO:0000256" key="2">
    <source>
        <dbReference type="ARBA" id="ARBA00009897"/>
    </source>
</evidence>
<dbReference type="GO" id="GO:0004356">
    <property type="term" value="F:glutamine synthetase activity"/>
    <property type="evidence" value="ECO:0007669"/>
    <property type="project" value="UniProtKB-EC"/>
</dbReference>
<keyword evidence="4" id="KW-0963">Cytoplasm</keyword>
<feature type="region of interest" description="Disordered" evidence="8">
    <location>
        <begin position="308"/>
        <end position="329"/>
    </location>
</feature>
<dbReference type="GO" id="GO:0005737">
    <property type="term" value="C:cytoplasm"/>
    <property type="evidence" value="ECO:0007669"/>
    <property type="project" value="UniProtKB-SubCell"/>
</dbReference>
<evidence type="ECO:0000256" key="8">
    <source>
        <dbReference type="SAM" id="MobiDB-lite"/>
    </source>
</evidence>
<evidence type="ECO:0000259" key="9">
    <source>
        <dbReference type="PROSITE" id="PS51986"/>
    </source>
</evidence>
<organism evidence="11">
    <name type="scientific">seawater metagenome</name>
    <dbReference type="NCBI Taxonomy" id="1561972"/>
    <lineage>
        <taxon>unclassified sequences</taxon>
        <taxon>metagenomes</taxon>
        <taxon>ecological metagenomes</taxon>
    </lineage>
</organism>
<dbReference type="InterPro" id="IPR008146">
    <property type="entry name" value="Gln_synth_cat_dom"/>
</dbReference>
<dbReference type="Gene3D" id="3.10.20.70">
    <property type="entry name" value="Glutamine synthetase, N-terminal domain"/>
    <property type="match status" value="1"/>
</dbReference>
<feature type="domain" description="GS catalytic" evidence="10">
    <location>
        <begin position="93"/>
        <end position="345"/>
    </location>
</feature>
<dbReference type="PROSITE" id="PS00181">
    <property type="entry name" value="GLNA_ATP"/>
    <property type="match status" value="1"/>
</dbReference>
<dbReference type="InterPro" id="IPR027303">
    <property type="entry name" value="Gln_synth_gly_rich_site"/>
</dbReference>
<dbReference type="EC" id="6.3.1.2" evidence="3"/>
<evidence type="ECO:0000256" key="3">
    <source>
        <dbReference type="ARBA" id="ARBA00012937"/>
    </source>
</evidence>
<dbReference type="PROSITE" id="PS51986">
    <property type="entry name" value="GS_BETA_GRASP"/>
    <property type="match status" value="1"/>
</dbReference>
<dbReference type="EMBL" id="CABVLZ010000001">
    <property type="protein sequence ID" value="VVU94420.1"/>
    <property type="molecule type" value="Genomic_DNA"/>
</dbReference>
<comment type="subcellular location">
    <subcellularLocation>
        <location evidence="1">Cytoplasm</location>
    </subcellularLocation>
</comment>
<dbReference type="SUPFAM" id="SSF55931">
    <property type="entry name" value="Glutamine synthetase/guanido kinase"/>
    <property type="match status" value="1"/>
</dbReference>
<dbReference type="InterPro" id="IPR050292">
    <property type="entry name" value="Glutamine_Synthetase"/>
</dbReference>
<dbReference type="InterPro" id="IPR027302">
    <property type="entry name" value="Gln_synth_N_conserv_site"/>
</dbReference>
<evidence type="ECO:0000259" key="10">
    <source>
        <dbReference type="PROSITE" id="PS51987"/>
    </source>
</evidence>
<dbReference type="Gene3D" id="3.30.590.10">
    <property type="entry name" value="Glutamine synthetase/guanido kinase, catalytic domain"/>
    <property type="match status" value="1"/>
</dbReference>
<evidence type="ECO:0000256" key="1">
    <source>
        <dbReference type="ARBA" id="ARBA00004496"/>
    </source>
</evidence>
<evidence type="ECO:0000256" key="7">
    <source>
        <dbReference type="ARBA" id="ARBA00022840"/>
    </source>
</evidence>
<evidence type="ECO:0000256" key="6">
    <source>
        <dbReference type="ARBA" id="ARBA00022741"/>
    </source>
</evidence>
<dbReference type="PROSITE" id="PS00180">
    <property type="entry name" value="GLNA_1"/>
    <property type="match status" value="1"/>
</dbReference>
<dbReference type="AlphaFoldDB" id="A0A5E8CLS3"/>
<dbReference type="GO" id="GO:0006542">
    <property type="term" value="P:glutamine biosynthetic process"/>
    <property type="evidence" value="ECO:0007669"/>
    <property type="project" value="InterPro"/>
</dbReference>
<name>A0A5E8CLS3_9ZZZZ</name>
<keyword evidence="6" id="KW-0547">Nucleotide-binding</keyword>
<dbReference type="Pfam" id="PF00120">
    <property type="entry name" value="Gln-synt_C"/>
    <property type="match status" value="1"/>
</dbReference>
<dbReference type="SMART" id="SM01230">
    <property type="entry name" value="Gln-synt_C"/>
    <property type="match status" value="1"/>
</dbReference>
<dbReference type="InterPro" id="IPR036651">
    <property type="entry name" value="Gln_synt_N_sf"/>
</dbReference>
<comment type="similarity">
    <text evidence="2">Belongs to the glutamine synthetase family.</text>
</comment>
<evidence type="ECO:0000313" key="11">
    <source>
        <dbReference type="EMBL" id="VVU94420.1"/>
    </source>
</evidence>
<evidence type="ECO:0000256" key="4">
    <source>
        <dbReference type="ARBA" id="ARBA00022490"/>
    </source>
</evidence>
<dbReference type="InterPro" id="IPR008147">
    <property type="entry name" value="Gln_synt_N"/>
</dbReference>
<dbReference type="PANTHER" id="PTHR20852">
    <property type="entry name" value="GLUTAMINE SYNTHETASE"/>
    <property type="match status" value="1"/>
</dbReference>
<dbReference type="PROSITE" id="PS51987">
    <property type="entry name" value="GS_CATALYTIC"/>
    <property type="match status" value="1"/>
</dbReference>
<keyword evidence="5" id="KW-0436">Ligase</keyword>
<reference evidence="11" key="1">
    <citation type="submission" date="2019-09" db="EMBL/GenBank/DDBJ databases">
        <authorList>
            <person name="Needham M D."/>
        </authorList>
    </citation>
    <scope>NUCLEOTIDE SEQUENCE</scope>
</reference>
<feature type="domain" description="GS beta-grasp" evidence="9">
    <location>
        <begin position="5"/>
        <end position="86"/>
    </location>
</feature>
<dbReference type="SUPFAM" id="SSF54368">
    <property type="entry name" value="Glutamine synthetase, N-terminal domain"/>
    <property type="match status" value="1"/>
</dbReference>
<proteinExistence type="inferred from homology"/>
<dbReference type="InterPro" id="IPR014746">
    <property type="entry name" value="Gln_synth/guanido_kin_cat_dom"/>
</dbReference>
<dbReference type="GO" id="GO:0005524">
    <property type="term" value="F:ATP binding"/>
    <property type="evidence" value="ECO:0007669"/>
    <property type="project" value="UniProtKB-KW"/>
</dbReference>